<protein>
    <submittedName>
        <fullName evidence="2">Glycosyltransferase family 2 protein</fullName>
    </submittedName>
</protein>
<organism evidence="2 3">
    <name type="scientific">Aciditerrimonas ferrireducens</name>
    <dbReference type="NCBI Taxonomy" id="667306"/>
    <lineage>
        <taxon>Bacteria</taxon>
        <taxon>Bacillati</taxon>
        <taxon>Actinomycetota</taxon>
        <taxon>Acidimicrobiia</taxon>
        <taxon>Acidimicrobiales</taxon>
        <taxon>Acidimicrobiaceae</taxon>
        <taxon>Aciditerrimonas</taxon>
    </lineage>
</organism>
<evidence type="ECO:0000313" key="3">
    <source>
        <dbReference type="Proteomes" id="UP001589788"/>
    </source>
</evidence>
<proteinExistence type="predicted"/>
<dbReference type="PANTHER" id="PTHR43685:SF2">
    <property type="entry name" value="GLYCOSYLTRANSFERASE 2-LIKE DOMAIN-CONTAINING PROTEIN"/>
    <property type="match status" value="1"/>
</dbReference>
<feature type="domain" description="Glycosyltransferase 2-like" evidence="1">
    <location>
        <begin position="10"/>
        <end position="143"/>
    </location>
</feature>
<dbReference type="InterPro" id="IPR050834">
    <property type="entry name" value="Glycosyltransf_2"/>
</dbReference>
<reference evidence="2 3" key="1">
    <citation type="submission" date="2024-09" db="EMBL/GenBank/DDBJ databases">
        <authorList>
            <person name="Sun Q."/>
            <person name="Mori K."/>
        </authorList>
    </citation>
    <scope>NUCLEOTIDE SEQUENCE [LARGE SCALE GENOMIC DNA]</scope>
    <source>
        <strain evidence="2 3">JCM 15389</strain>
    </source>
</reference>
<comment type="caution">
    <text evidence="2">The sequence shown here is derived from an EMBL/GenBank/DDBJ whole genome shotgun (WGS) entry which is preliminary data.</text>
</comment>
<dbReference type="EMBL" id="JBHLYQ010000197">
    <property type="protein sequence ID" value="MFC0082949.1"/>
    <property type="molecule type" value="Genomic_DNA"/>
</dbReference>
<gene>
    <name evidence="2" type="ORF">ACFFRE_12500</name>
</gene>
<dbReference type="Pfam" id="PF00535">
    <property type="entry name" value="Glycos_transf_2"/>
    <property type="match status" value="1"/>
</dbReference>
<dbReference type="Gene3D" id="3.90.550.10">
    <property type="entry name" value="Spore Coat Polysaccharide Biosynthesis Protein SpsA, Chain A"/>
    <property type="match status" value="1"/>
</dbReference>
<dbReference type="CDD" id="cd00761">
    <property type="entry name" value="Glyco_tranf_GTA_type"/>
    <property type="match status" value="1"/>
</dbReference>
<evidence type="ECO:0000259" key="1">
    <source>
        <dbReference type="Pfam" id="PF00535"/>
    </source>
</evidence>
<sequence>MSAPAHCPVSVVLPVHDDQDTLAEALTSACTQTPPPLEVVVVDDGSRDSSVAVVRATATALGCPVRDGAGPSPAAADEPADRPAVVLVQQANAGPSAARNRGLTLARGAWTAFLDADDRWFPGKLRLQLALLAQHPDAVAAVGDWVRQDQPAPVLPEDPSAAPTRLLLAEDLLVLNRFQTSTVLARTDLLRRIGGFDRSVDGVEDWDCWRRLAAHGPIVKADLPLVAYRNRDASYSKDLERVYRAGRRMLQGATEPLDRAARRRLLAWHHLRFAVAFALAGDRRRARGCLGQLVDDGVLGAAPRAAAVHLVPFLASRLRRRLAAPAT</sequence>
<dbReference type="InterPro" id="IPR001173">
    <property type="entry name" value="Glyco_trans_2-like"/>
</dbReference>
<dbReference type="InterPro" id="IPR029044">
    <property type="entry name" value="Nucleotide-diphossugar_trans"/>
</dbReference>
<keyword evidence="3" id="KW-1185">Reference proteome</keyword>
<evidence type="ECO:0000313" key="2">
    <source>
        <dbReference type="EMBL" id="MFC0082949.1"/>
    </source>
</evidence>
<feature type="non-terminal residue" evidence="2">
    <location>
        <position position="327"/>
    </location>
</feature>
<accession>A0ABV6C9I6</accession>
<dbReference type="Proteomes" id="UP001589788">
    <property type="component" value="Unassembled WGS sequence"/>
</dbReference>
<name>A0ABV6C9I6_9ACTN</name>
<dbReference type="SUPFAM" id="SSF53448">
    <property type="entry name" value="Nucleotide-diphospho-sugar transferases"/>
    <property type="match status" value="1"/>
</dbReference>
<dbReference type="RefSeq" id="WP_377790671.1">
    <property type="nucleotide sequence ID" value="NZ_JBHLYQ010000197.1"/>
</dbReference>
<dbReference type="PANTHER" id="PTHR43685">
    <property type="entry name" value="GLYCOSYLTRANSFERASE"/>
    <property type="match status" value="1"/>
</dbReference>